<feature type="signal peptide" evidence="2">
    <location>
        <begin position="1"/>
        <end position="19"/>
    </location>
</feature>
<keyword evidence="2" id="KW-0732">Signal</keyword>
<keyword evidence="1" id="KW-1133">Transmembrane helix</keyword>
<evidence type="ECO:0000313" key="4">
    <source>
        <dbReference type="Proteomes" id="UP000291084"/>
    </source>
</evidence>
<keyword evidence="4" id="KW-1185">Reference proteome</keyword>
<protein>
    <submittedName>
        <fullName evidence="3">Uncharacterized protein</fullName>
    </submittedName>
</protein>
<evidence type="ECO:0000256" key="2">
    <source>
        <dbReference type="SAM" id="SignalP"/>
    </source>
</evidence>
<feature type="chain" id="PRO_5006618771" evidence="2">
    <location>
        <begin position="20"/>
        <end position="96"/>
    </location>
</feature>
<sequence>MWISHPFFMTLCMLTGLLAISHYILGWSFKINGPAPPLDLSSLPMLPQPKKKQTSLIVGVSVSVAVIVLLPIAIGIYFYRKMRNADVIEAWELEIG</sequence>
<name>A0A0S3SZ45_PHAAN</name>
<proteinExistence type="predicted"/>
<dbReference type="EMBL" id="AP015042">
    <property type="protein sequence ID" value="BAT98031.1"/>
    <property type="molecule type" value="Genomic_DNA"/>
</dbReference>
<evidence type="ECO:0000313" key="3">
    <source>
        <dbReference type="EMBL" id="BAT98031.1"/>
    </source>
</evidence>
<dbReference type="Proteomes" id="UP000291084">
    <property type="component" value="Chromosome 9"/>
</dbReference>
<keyword evidence="1" id="KW-0812">Transmembrane</keyword>
<evidence type="ECO:0000256" key="1">
    <source>
        <dbReference type="SAM" id="Phobius"/>
    </source>
</evidence>
<feature type="non-terminal residue" evidence="3">
    <location>
        <position position="96"/>
    </location>
</feature>
<gene>
    <name evidence="3" type="primary">Vigan.09G163700</name>
    <name evidence="3" type="ORF">VIGAN_09163700</name>
</gene>
<dbReference type="SUPFAM" id="SSF49899">
    <property type="entry name" value="Concanavalin A-like lectins/glucanases"/>
    <property type="match status" value="1"/>
</dbReference>
<feature type="transmembrane region" description="Helical" evidence="1">
    <location>
        <begin position="56"/>
        <end position="79"/>
    </location>
</feature>
<organism evidence="3 4">
    <name type="scientific">Vigna angularis var. angularis</name>
    <dbReference type="NCBI Taxonomy" id="157739"/>
    <lineage>
        <taxon>Eukaryota</taxon>
        <taxon>Viridiplantae</taxon>
        <taxon>Streptophyta</taxon>
        <taxon>Embryophyta</taxon>
        <taxon>Tracheophyta</taxon>
        <taxon>Spermatophyta</taxon>
        <taxon>Magnoliopsida</taxon>
        <taxon>eudicotyledons</taxon>
        <taxon>Gunneridae</taxon>
        <taxon>Pentapetalae</taxon>
        <taxon>rosids</taxon>
        <taxon>fabids</taxon>
        <taxon>Fabales</taxon>
        <taxon>Fabaceae</taxon>
        <taxon>Papilionoideae</taxon>
        <taxon>50 kb inversion clade</taxon>
        <taxon>NPAAA clade</taxon>
        <taxon>indigoferoid/millettioid clade</taxon>
        <taxon>Phaseoleae</taxon>
        <taxon>Vigna</taxon>
    </lineage>
</organism>
<dbReference type="InterPro" id="IPR013320">
    <property type="entry name" value="ConA-like_dom_sf"/>
</dbReference>
<keyword evidence="1" id="KW-0472">Membrane</keyword>
<reference evidence="3 4" key="1">
    <citation type="journal article" date="2015" name="Sci. Rep.">
        <title>The power of single molecule real-time sequencing technology in the de novo assembly of a eukaryotic genome.</title>
        <authorList>
            <person name="Sakai H."/>
            <person name="Naito K."/>
            <person name="Ogiso-Tanaka E."/>
            <person name="Takahashi Y."/>
            <person name="Iseki K."/>
            <person name="Muto C."/>
            <person name="Satou K."/>
            <person name="Teruya K."/>
            <person name="Shiroma A."/>
            <person name="Shimoji M."/>
            <person name="Hirano T."/>
            <person name="Itoh T."/>
            <person name="Kaga A."/>
            <person name="Tomooka N."/>
        </authorList>
    </citation>
    <scope>NUCLEOTIDE SEQUENCE [LARGE SCALE GENOMIC DNA]</scope>
    <source>
        <strain evidence="4">cv. Shumari</strain>
    </source>
</reference>
<accession>A0A0S3SZ45</accession>
<dbReference type="AlphaFoldDB" id="A0A0S3SZ45"/>